<reference evidence="1 2" key="1">
    <citation type="submission" date="2014-09" db="EMBL/GenBank/DDBJ databases">
        <title>Genome sequence of Flavobacterium aquidurense RC62.</title>
        <authorList>
            <person name="Kim J.F."/>
            <person name="Kwak M.-J."/>
        </authorList>
    </citation>
    <scope>NUCLEOTIDE SEQUENCE [LARGE SCALE GENOMIC DNA]</scope>
    <source>
        <strain evidence="1 2">RC62</strain>
    </source>
</reference>
<dbReference type="OrthoDB" id="1375703at2"/>
<name>A0A0Q0XNU2_9FLAO</name>
<organism evidence="1 2">
    <name type="scientific">Flavobacterium aquidurense</name>
    <dbReference type="NCBI Taxonomy" id="362413"/>
    <lineage>
        <taxon>Bacteria</taxon>
        <taxon>Pseudomonadati</taxon>
        <taxon>Bacteroidota</taxon>
        <taxon>Flavobacteriia</taxon>
        <taxon>Flavobacteriales</taxon>
        <taxon>Flavobacteriaceae</taxon>
        <taxon>Flavobacterium</taxon>
    </lineage>
</organism>
<sequence>MTIKKIIILVLVILNYSLGVAQEKESGYFDNDNIEDTLEYKFVSDSIDGPIYECKIIVGNGKKYSFNLGVGFEGISFFNCGKGCIETSQTKVGMMGFDVSEIYKYKKEYDNWILEKRTTTYVDKKKEVYKPKNPTGIDGKEYKIKKGTKKK</sequence>
<dbReference type="STRING" id="362413.RC62_2614"/>
<dbReference type="EMBL" id="JRLF01000015">
    <property type="protein sequence ID" value="KQB37448.1"/>
    <property type="molecule type" value="Genomic_DNA"/>
</dbReference>
<accession>A0A0Q0XNU2</accession>
<comment type="caution">
    <text evidence="1">The sequence shown here is derived from an EMBL/GenBank/DDBJ whole genome shotgun (WGS) entry which is preliminary data.</text>
</comment>
<proteinExistence type="predicted"/>
<evidence type="ECO:0000313" key="1">
    <source>
        <dbReference type="EMBL" id="KQB37448.1"/>
    </source>
</evidence>
<dbReference type="AlphaFoldDB" id="A0A0Q0XNU2"/>
<dbReference type="Proteomes" id="UP000050443">
    <property type="component" value="Unassembled WGS sequence"/>
</dbReference>
<dbReference type="RefSeq" id="WP_055098187.1">
    <property type="nucleotide sequence ID" value="NZ_JRLF01000015.1"/>
</dbReference>
<protein>
    <submittedName>
        <fullName evidence="1">Uncharacterized protein</fullName>
    </submittedName>
</protein>
<gene>
    <name evidence="1" type="ORF">RC62_2614</name>
</gene>
<evidence type="ECO:0000313" key="2">
    <source>
        <dbReference type="Proteomes" id="UP000050443"/>
    </source>
</evidence>
<dbReference type="PATRIC" id="fig|362413.3.peg.2560"/>